<keyword evidence="1" id="KW-1133">Transmembrane helix</keyword>
<name>A0A6J7VVV5_9ZZZZ</name>
<proteinExistence type="predicted"/>
<feature type="transmembrane region" description="Helical" evidence="1">
    <location>
        <begin position="125"/>
        <end position="145"/>
    </location>
</feature>
<gene>
    <name evidence="2" type="ORF">UFOPK4410_01079</name>
</gene>
<sequence>MNNKQRSILNQVINEPDALSLRYIPFFMCLNFPFLLLIDNVWKFSGVDQFRLALAKVTGFCVLFLYFLLIKHLYSEHQRRSLSMPILVILSGLGGAIQGAVSGALLDLLGVKTQFTIFDRSTTAFIVALTWLPANAVAISALLTFRRNRTEYLRRAETMGRIAFEQAGLAKSIRKNVEKDIVDELKWTREFTQLKFQRSIEEGIQSTNVDSQLMKEYANQDLRAISHTLWNQAEAKSKIIEPTETNNFRSFWELYRLSYFLPPVDSLVQVFMVLTIFLPLSLRGYPPSVQLQTAVIFFIVGYGTLRSSAKLYNWFPKWGPLINAFRTFSALFFSILVAVILNNEYILNAPNLPVPRLIAAFIAFVFTDVALAVCKSTLYSQEDQIKALYRSIGRKKAQINLANLEIALISREWAKHIHGTLASKLLTAAAILENSIPGQDLVSKEAAILEATHIMNGEFAIPAKRKRSLMQEFRHRVHQWSSIINIETHGVVDMHLPSISVEKFGLAVEEALANAFRHGQATKVTIFLKEIDEHSFECLISDNGIGLAEYQRNGLGSSLFEDIAPGNWKRELGADGVGTRLRLLVSAPNNPSVADK</sequence>
<feature type="transmembrane region" description="Helical" evidence="1">
    <location>
        <begin position="82"/>
        <end position="105"/>
    </location>
</feature>
<feature type="transmembrane region" description="Helical" evidence="1">
    <location>
        <begin position="289"/>
        <end position="309"/>
    </location>
</feature>
<feature type="transmembrane region" description="Helical" evidence="1">
    <location>
        <begin position="21"/>
        <end position="38"/>
    </location>
</feature>
<evidence type="ECO:0000256" key="1">
    <source>
        <dbReference type="SAM" id="Phobius"/>
    </source>
</evidence>
<feature type="transmembrane region" description="Helical" evidence="1">
    <location>
        <begin position="321"/>
        <end position="341"/>
    </location>
</feature>
<protein>
    <submittedName>
        <fullName evidence="2">Unannotated protein</fullName>
    </submittedName>
</protein>
<feature type="transmembrane region" description="Helical" evidence="1">
    <location>
        <begin position="50"/>
        <end position="70"/>
    </location>
</feature>
<dbReference type="AlphaFoldDB" id="A0A6J7VVV5"/>
<reference evidence="2" key="1">
    <citation type="submission" date="2020-05" db="EMBL/GenBank/DDBJ databases">
        <authorList>
            <person name="Chiriac C."/>
            <person name="Salcher M."/>
            <person name="Ghai R."/>
            <person name="Kavagutti S V."/>
        </authorList>
    </citation>
    <scope>NUCLEOTIDE SEQUENCE</scope>
</reference>
<evidence type="ECO:0000313" key="2">
    <source>
        <dbReference type="EMBL" id="CAB5121701.1"/>
    </source>
</evidence>
<feature type="transmembrane region" description="Helical" evidence="1">
    <location>
        <begin position="257"/>
        <end position="277"/>
    </location>
</feature>
<dbReference type="SUPFAM" id="SSF55874">
    <property type="entry name" value="ATPase domain of HSP90 chaperone/DNA topoisomerase II/histidine kinase"/>
    <property type="match status" value="1"/>
</dbReference>
<keyword evidence="1" id="KW-0812">Transmembrane</keyword>
<feature type="transmembrane region" description="Helical" evidence="1">
    <location>
        <begin position="353"/>
        <end position="374"/>
    </location>
</feature>
<dbReference type="InterPro" id="IPR036890">
    <property type="entry name" value="HATPase_C_sf"/>
</dbReference>
<dbReference type="Gene3D" id="3.30.565.10">
    <property type="entry name" value="Histidine kinase-like ATPase, C-terminal domain"/>
    <property type="match status" value="1"/>
</dbReference>
<accession>A0A6J7VVV5</accession>
<dbReference type="SUPFAM" id="SSF103473">
    <property type="entry name" value="MFS general substrate transporter"/>
    <property type="match status" value="1"/>
</dbReference>
<organism evidence="2">
    <name type="scientific">freshwater metagenome</name>
    <dbReference type="NCBI Taxonomy" id="449393"/>
    <lineage>
        <taxon>unclassified sequences</taxon>
        <taxon>metagenomes</taxon>
        <taxon>ecological metagenomes</taxon>
    </lineage>
</organism>
<dbReference type="InterPro" id="IPR036259">
    <property type="entry name" value="MFS_trans_sf"/>
</dbReference>
<keyword evidence="1" id="KW-0472">Membrane</keyword>
<dbReference type="EMBL" id="CAFBRV010000134">
    <property type="protein sequence ID" value="CAB5121701.1"/>
    <property type="molecule type" value="Genomic_DNA"/>
</dbReference>